<protein>
    <submittedName>
        <fullName evidence="1">Uncharacterized protein</fullName>
    </submittedName>
</protein>
<name>Q65TK0_MANSM</name>
<keyword evidence="2" id="KW-1185">Reference proteome</keyword>
<dbReference type="KEGG" id="msu:MS1103"/>
<organism evidence="1 2">
    <name type="scientific">Mannheimia succiniciproducens (strain KCTC 0769BP / MBEL55E)</name>
    <dbReference type="NCBI Taxonomy" id="221988"/>
    <lineage>
        <taxon>Bacteria</taxon>
        <taxon>Pseudomonadati</taxon>
        <taxon>Pseudomonadota</taxon>
        <taxon>Gammaproteobacteria</taxon>
        <taxon>Pasteurellales</taxon>
        <taxon>Pasteurellaceae</taxon>
        <taxon>Basfia</taxon>
    </lineage>
</organism>
<dbReference type="HOGENOM" id="CLU_3397307_0_0_6"/>
<gene>
    <name evidence="1" type="ordered locus">MS1103</name>
</gene>
<dbReference type="AlphaFoldDB" id="Q65TK0"/>
<proteinExistence type="predicted"/>
<evidence type="ECO:0000313" key="1">
    <source>
        <dbReference type="EMBL" id="AAU37710.1"/>
    </source>
</evidence>
<accession>Q65TK0</accession>
<reference evidence="1 2" key="1">
    <citation type="journal article" date="2004" name="Nat. Biotechnol.">
        <title>The genome sequence of the capnophilic rumen bacterium Mannheimia succiniciproducens.</title>
        <authorList>
            <person name="Hong S.H."/>
            <person name="Kim J.S."/>
            <person name="Lee S.Y."/>
            <person name="In Y.H."/>
            <person name="Choi S.S."/>
            <person name="Rih J.-K."/>
            <person name="Kim C.H."/>
            <person name="Jeong H."/>
            <person name="Hur C.G."/>
            <person name="Kim J.J."/>
        </authorList>
    </citation>
    <scope>NUCLEOTIDE SEQUENCE [LARGE SCALE GENOMIC DNA]</scope>
    <source>
        <strain evidence="2">KCTC 0769BP / MBEL55E</strain>
    </source>
</reference>
<sequence>MLPRKYPLMSAVIKQNFQKIDRTFYKKKSRA</sequence>
<dbReference type="EMBL" id="AE016827">
    <property type="protein sequence ID" value="AAU37710.1"/>
    <property type="molecule type" value="Genomic_DNA"/>
</dbReference>
<evidence type="ECO:0000313" key="2">
    <source>
        <dbReference type="Proteomes" id="UP000000607"/>
    </source>
</evidence>
<dbReference type="Proteomes" id="UP000000607">
    <property type="component" value="Chromosome"/>
</dbReference>